<proteinExistence type="predicted"/>
<dbReference type="Proteomes" id="UP001054945">
    <property type="component" value="Unassembled WGS sequence"/>
</dbReference>
<gene>
    <name evidence="1" type="ORF">CEXT_11141</name>
</gene>
<comment type="caution">
    <text evidence="1">The sequence shown here is derived from an EMBL/GenBank/DDBJ whole genome shotgun (WGS) entry which is preliminary data.</text>
</comment>
<name>A0AAV4XGB3_CAEEX</name>
<accession>A0AAV4XGB3</accession>
<dbReference type="AlphaFoldDB" id="A0AAV4XGB3"/>
<keyword evidence="2" id="KW-1185">Reference proteome</keyword>
<protein>
    <submittedName>
        <fullName evidence="1">Uncharacterized protein</fullName>
    </submittedName>
</protein>
<evidence type="ECO:0000313" key="1">
    <source>
        <dbReference type="EMBL" id="GIY93684.1"/>
    </source>
</evidence>
<reference evidence="1 2" key="1">
    <citation type="submission" date="2021-06" db="EMBL/GenBank/DDBJ databases">
        <title>Caerostris extrusa draft genome.</title>
        <authorList>
            <person name="Kono N."/>
            <person name="Arakawa K."/>
        </authorList>
    </citation>
    <scope>NUCLEOTIDE SEQUENCE [LARGE SCALE GENOMIC DNA]</scope>
</reference>
<organism evidence="1 2">
    <name type="scientific">Caerostris extrusa</name>
    <name type="common">Bark spider</name>
    <name type="synonym">Caerostris bankana</name>
    <dbReference type="NCBI Taxonomy" id="172846"/>
    <lineage>
        <taxon>Eukaryota</taxon>
        <taxon>Metazoa</taxon>
        <taxon>Ecdysozoa</taxon>
        <taxon>Arthropoda</taxon>
        <taxon>Chelicerata</taxon>
        <taxon>Arachnida</taxon>
        <taxon>Araneae</taxon>
        <taxon>Araneomorphae</taxon>
        <taxon>Entelegynae</taxon>
        <taxon>Araneoidea</taxon>
        <taxon>Araneidae</taxon>
        <taxon>Caerostris</taxon>
    </lineage>
</organism>
<sequence>MIILSQFSARFNPLALVRRGFRVTTSVIHELFQFATLNFQINYFLKINGRRCLKNAHPKYLEHEIQPKEFYPNVNQTIKYQPTTEEKSRSQVIFLSKQHSFLISISLLPAT</sequence>
<evidence type="ECO:0000313" key="2">
    <source>
        <dbReference type="Proteomes" id="UP001054945"/>
    </source>
</evidence>
<dbReference type="EMBL" id="BPLR01000293">
    <property type="protein sequence ID" value="GIY93684.1"/>
    <property type="molecule type" value="Genomic_DNA"/>
</dbReference>